<keyword evidence="8" id="KW-1185">Reference proteome</keyword>
<gene>
    <name evidence="7" type="ORF">FZEAL_189</name>
</gene>
<dbReference type="Pfam" id="PF08293">
    <property type="entry name" value="MRP-S33"/>
    <property type="match status" value="1"/>
</dbReference>
<dbReference type="GO" id="GO:0005840">
    <property type="term" value="C:ribosome"/>
    <property type="evidence" value="ECO:0007669"/>
    <property type="project" value="UniProtKB-KW"/>
</dbReference>
<proteinExistence type="inferred from homology"/>
<keyword evidence="5" id="KW-0687">Ribonucleoprotein</keyword>
<keyword evidence="3" id="KW-0689">Ribosomal protein</keyword>
<dbReference type="Proteomes" id="UP000635477">
    <property type="component" value="Unassembled WGS sequence"/>
</dbReference>
<evidence type="ECO:0000256" key="5">
    <source>
        <dbReference type="ARBA" id="ARBA00023274"/>
    </source>
</evidence>
<sequence>MSVPRARILDLAKAQCQVFATSYNPEGVRMGNKILRQRLKGPAMAAYYPRKTATIKDLKREFGPTLATWDEGEEDRFEYIDELKLRGKSAPKKKRGPPGTYQLPSREDHRLMVVQLPPARSDKLDDTHDDASKLADQVPDDISSVWRLANDWISVQLLVCGKGAEKARGKQTLFMWVFIRNTESFRVRFIFVQYAEWSGRDGANRGNVLLS</sequence>
<comment type="similarity">
    <text evidence="2">Belongs to the mitochondrion-specific ribosomal protein mS33 family.</text>
</comment>
<dbReference type="GO" id="GO:0005739">
    <property type="term" value="C:mitochondrion"/>
    <property type="evidence" value="ECO:0007669"/>
    <property type="project" value="UniProtKB-SubCell"/>
</dbReference>
<reference evidence="7" key="2">
    <citation type="submission" date="2020-05" db="EMBL/GenBank/DDBJ databases">
        <authorList>
            <person name="Kim H.-S."/>
            <person name="Proctor R.H."/>
            <person name="Brown D.W."/>
        </authorList>
    </citation>
    <scope>NUCLEOTIDE SEQUENCE</scope>
    <source>
        <strain evidence="7">NRRL 22465</strain>
    </source>
</reference>
<dbReference type="PANTHER" id="PTHR13362">
    <property type="entry name" value="MITOCHONDRIAL RIBOSOMAL PROTEIN S33"/>
    <property type="match status" value="1"/>
</dbReference>
<evidence type="ECO:0000256" key="4">
    <source>
        <dbReference type="ARBA" id="ARBA00023128"/>
    </source>
</evidence>
<dbReference type="EMBL" id="JABEYC010000008">
    <property type="protein sequence ID" value="KAF4984673.1"/>
    <property type="molecule type" value="Genomic_DNA"/>
</dbReference>
<dbReference type="AlphaFoldDB" id="A0A8H4XQ25"/>
<comment type="caution">
    <text evidence="7">The sequence shown here is derived from an EMBL/GenBank/DDBJ whole genome shotgun (WGS) entry which is preliminary data.</text>
</comment>
<comment type="subcellular location">
    <subcellularLocation>
        <location evidence="1">Mitochondrion</location>
    </subcellularLocation>
</comment>
<organism evidence="7 8">
    <name type="scientific">Fusarium zealandicum</name>
    <dbReference type="NCBI Taxonomy" id="1053134"/>
    <lineage>
        <taxon>Eukaryota</taxon>
        <taxon>Fungi</taxon>
        <taxon>Dikarya</taxon>
        <taxon>Ascomycota</taxon>
        <taxon>Pezizomycotina</taxon>
        <taxon>Sordariomycetes</taxon>
        <taxon>Hypocreomycetidae</taxon>
        <taxon>Hypocreales</taxon>
        <taxon>Nectriaceae</taxon>
        <taxon>Fusarium</taxon>
        <taxon>Fusarium staphyleae species complex</taxon>
    </lineage>
</organism>
<name>A0A8H4XQ25_9HYPO</name>
<reference evidence="7" key="1">
    <citation type="journal article" date="2020" name="BMC Genomics">
        <title>Correction to: Identification and distribution of gene clusters required for synthesis of sphingolipid metabolism inhibitors in diverse species of the filamentous fungus Fusarium.</title>
        <authorList>
            <person name="Kim H.S."/>
            <person name="Lohmar J.M."/>
            <person name="Busman M."/>
            <person name="Brown D.W."/>
            <person name="Naumann T.A."/>
            <person name="Divon H.H."/>
            <person name="Lysoe E."/>
            <person name="Uhlig S."/>
            <person name="Proctor R.H."/>
        </authorList>
    </citation>
    <scope>NUCLEOTIDE SEQUENCE</scope>
    <source>
        <strain evidence="7">NRRL 22465</strain>
    </source>
</reference>
<dbReference type="GO" id="GO:1990904">
    <property type="term" value="C:ribonucleoprotein complex"/>
    <property type="evidence" value="ECO:0007669"/>
    <property type="project" value="UniProtKB-KW"/>
</dbReference>
<dbReference type="InterPro" id="IPR013219">
    <property type="entry name" value="Ribosomal_mS33"/>
</dbReference>
<evidence type="ECO:0000313" key="8">
    <source>
        <dbReference type="Proteomes" id="UP000635477"/>
    </source>
</evidence>
<keyword evidence="4" id="KW-0496">Mitochondrion</keyword>
<protein>
    <recommendedName>
        <fullName evidence="6">Small ribosomal subunit protein mS33</fullName>
    </recommendedName>
</protein>
<dbReference type="OrthoDB" id="2257454at2759"/>
<dbReference type="PANTHER" id="PTHR13362:SF2">
    <property type="entry name" value="SMALL RIBOSOMAL SUBUNIT PROTEIN MS33"/>
    <property type="match status" value="1"/>
</dbReference>
<evidence type="ECO:0000313" key="7">
    <source>
        <dbReference type="EMBL" id="KAF4984673.1"/>
    </source>
</evidence>
<evidence type="ECO:0000256" key="3">
    <source>
        <dbReference type="ARBA" id="ARBA00022980"/>
    </source>
</evidence>
<evidence type="ECO:0000256" key="6">
    <source>
        <dbReference type="ARBA" id="ARBA00035132"/>
    </source>
</evidence>
<accession>A0A8H4XQ25</accession>
<evidence type="ECO:0000256" key="2">
    <source>
        <dbReference type="ARBA" id="ARBA00008970"/>
    </source>
</evidence>
<evidence type="ECO:0000256" key="1">
    <source>
        <dbReference type="ARBA" id="ARBA00004173"/>
    </source>
</evidence>